<feature type="domain" description="CusB-like beta-barrel" evidence="2">
    <location>
        <begin position="223"/>
        <end position="276"/>
    </location>
</feature>
<evidence type="ECO:0000313" key="3">
    <source>
        <dbReference type="EMBL" id="SEG86275.1"/>
    </source>
</evidence>
<evidence type="ECO:0000256" key="1">
    <source>
        <dbReference type="ARBA" id="ARBA00009477"/>
    </source>
</evidence>
<evidence type="ECO:0000313" key="4">
    <source>
        <dbReference type="Proteomes" id="UP000236745"/>
    </source>
</evidence>
<dbReference type="PANTHER" id="PTHR30469">
    <property type="entry name" value="MULTIDRUG RESISTANCE PROTEIN MDTA"/>
    <property type="match status" value="1"/>
</dbReference>
<name>A0A1H6DP17_9GAMM</name>
<protein>
    <submittedName>
        <fullName evidence="3">HlyD family secretion protein</fullName>
    </submittedName>
</protein>
<reference evidence="3 4" key="1">
    <citation type="submission" date="2016-10" db="EMBL/GenBank/DDBJ databases">
        <authorList>
            <person name="de Groot N.N."/>
        </authorList>
    </citation>
    <scope>NUCLEOTIDE SEQUENCE [LARGE SCALE GENOMIC DNA]</scope>
    <source>
        <strain evidence="3 4">DSM 22012</strain>
    </source>
</reference>
<dbReference type="PANTHER" id="PTHR30469:SF15">
    <property type="entry name" value="HLYD FAMILY OF SECRETION PROTEINS"/>
    <property type="match status" value="1"/>
</dbReference>
<dbReference type="PRINTS" id="PR01490">
    <property type="entry name" value="RTXTOXIND"/>
</dbReference>
<dbReference type="Gene3D" id="2.40.420.20">
    <property type="match status" value="1"/>
</dbReference>
<dbReference type="Gene3D" id="2.40.30.170">
    <property type="match status" value="1"/>
</dbReference>
<dbReference type="RefSeq" id="WP_104005619.1">
    <property type="nucleotide sequence ID" value="NZ_FNVQ01000007.1"/>
</dbReference>
<proteinExistence type="inferred from homology"/>
<organism evidence="3 4">
    <name type="scientific">Marinobacterium lutimaris</name>
    <dbReference type="NCBI Taxonomy" id="568106"/>
    <lineage>
        <taxon>Bacteria</taxon>
        <taxon>Pseudomonadati</taxon>
        <taxon>Pseudomonadota</taxon>
        <taxon>Gammaproteobacteria</taxon>
        <taxon>Oceanospirillales</taxon>
        <taxon>Oceanospirillaceae</taxon>
        <taxon>Marinobacterium</taxon>
    </lineage>
</organism>
<sequence length="388" mass="41968">MKRALILLTILLPLAAAIWYFSRPQPIAVTLIQVERGPVEVIAANSRAGSIRACQRSRLAVPLGGRVEQLLVDEGDRVKTGQLLLQLHDDEQQALVAQSRADLEAAQLEQQRSCLNADLTQRELKRSQSLAARKLVSAEQLDRLSTEARTSALDCERAQVAIAQSQAQLALYTAQLEKRQLRAPFAGIIAEINGEPGEYTTPSPPGVATPPAVDLIDDSCLYVRAPIDEVEAAHLAPGQSARITLDAFRGESFSGTLTRIAPFVSELEKQARTVDVDVYFTPVPATTRLLVGYSADVEVIIEQHADQLRIPTETLLEGSYVLRFNPDSSTLEKVAVTTGAANWTWTSITSGLEAGDQILSRLDIEGAVDGAEVEGKVEGSLEGKVNAE</sequence>
<dbReference type="NCBIfam" id="TIGR01730">
    <property type="entry name" value="RND_mfp"/>
    <property type="match status" value="1"/>
</dbReference>
<keyword evidence="4" id="KW-1185">Reference proteome</keyword>
<gene>
    <name evidence="3" type="ORF">SAMN05444390_107161</name>
</gene>
<accession>A0A1H6DP17</accession>
<dbReference type="AlphaFoldDB" id="A0A1H6DP17"/>
<evidence type="ECO:0000259" key="2">
    <source>
        <dbReference type="Pfam" id="PF25954"/>
    </source>
</evidence>
<dbReference type="GO" id="GO:1990281">
    <property type="term" value="C:efflux pump complex"/>
    <property type="evidence" value="ECO:0007669"/>
    <property type="project" value="TreeGrafter"/>
</dbReference>
<comment type="similarity">
    <text evidence="1">Belongs to the membrane fusion protein (MFP) (TC 8.A.1) family.</text>
</comment>
<dbReference type="OrthoDB" id="9806939at2"/>
<dbReference type="Gene3D" id="2.40.50.100">
    <property type="match status" value="1"/>
</dbReference>
<dbReference type="SUPFAM" id="SSF111369">
    <property type="entry name" value="HlyD-like secretion proteins"/>
    <property type="match status" value="1"/>
</dbReference>
<dbReference type="InterPro" id="IPR006143">
    <property type="entry name" value="RND_pump_MFP"/>
</dbReference>
<dbReference type="Pfam" id="PF25954">
    <property type="entry name" value="Beta-barrel_RND_2"/>
    <property type="match status" value="1"/>
</dbReference>
<dbReference type="Gene3D" id="1.10.287.470">
    <property type="entry name" value="Helix hairpin bin"/>
    <property type="match status" value="1"/>
</dbReference>
<dbReference type="GO" id="GO:0015562">
    <property type="term" value="F:efflux transmembrane transporter activity"/>
    <property type="evidence" value="ECO:0007669"/>
    <property type="project" value="TreeGrafter"/>
</dbReference>
<dbReference type="EMBL" id="FNVQ01000007">
    <property type="protein sequence ID" value="SEG86275.1"/>
    <property type="molecule type" value="Genomic_DNA"/>
</dbReference>
<dbReference type="InterPro" id="IPR058792">
    <property type="entry name" value="Beta-barrel_RND_2"/>
</dbReference>
<dbReference type="Proteomes" id="UP000236745">
    <property type="component" value="Unassembled WGS sequence"/>
</dbReference>